<accession>A0ABC8V1W7</accession>
<evidence type="ECO:0000313" key="2">
    <source>
        <dbReference type="Proteomes" id="UP001642360"/>
    </source>
</evidence>
<proteinExistence type="predicted"/>
<dbReference type="AlphaFoldDB" id="A0ABC8V1W7"/>
<keyword evidence="2" id="KW-1185">Reference proteome</keyword>
<dbReference type="Proteomes" id="UP001642360">
    <property type="component" value="Unassembled WGS sequence"/>
</dbReference>
<evidence type="ECO:0000313" key="1">
    <source>
        <dbReference type="EMBL" id="CAK9187182.1"/>
    </source>
</evidence>
<dbReference type="InterPro" id="IPR007750">
    <property type="entry name" value="DUF674"/>
</dbReference>
<gene>
    <name evidence="1" type="ORF">ILEXP_LOCUS57694</name>
</gene>
<comment type="caution">
    <text evidence="1">The sequence shown here is derived from an EMBL/GenBank/DDBJ whole genome shotgun (WGS) entry which is preliminary data.</text>
</comment>
<organism evidence="1 2">
    <name type="scientific">Ilex paraguariensis</name>
    <name type="common">yerba mate</name>
    <dbReference type="NCBI Taxonomy" id="185542"/>
    <lineage>
        <taxon>Eukaryota</taxon>
        <taxon>Viridiplantae</taxon>
        <taxon>Streptophyta</taxon>
        <taxon>Embryophyta</taxon>
        <taxon>Tracheophyta</taxon>
        <taxon>Spermatophyta</taxon>
        <taxon>Magnoliopsida</taxon>
        <taxon>eudicotyledons</taxon>
        <taxon>Gunneridae</taxon>
        <taxon>Pentapetalae</taxon>
        <taxon>asterids</taxon>
        <taxon>campanulids</taxon>
        <taxon>Aquifoliales</taxon>
        <taxon>Aquifoliaceae</taxon>
        <taxon>Ilex</taxon>
    </lineage>
</organism>
<sequence length="204" mass="23151">MDKNSLLNPKIFYTEAPILLLDDTPVTKKKLHKCSKEAVAGELEGFVKGLVTYMVVDGLVVQLMSTISCINVLNKFNVKEVGALVDLGMDKEPMLKLNYSRFILSNYVVVFRTLLPYEQVLRHQLCSLFMTSLRTNAEVISFEGETAEPYFRRLVLRSVAHIIRLYSSSLVMESEICIMRGFASNSKPHAFQGRLFRLGDCMDK</sequence>
<name>A0ABC8V1W7_9AQUA</name>
<dbReference type="PANTHER" id="PTHR33103">
    <property type="entry name" value="OS01G0153900 PROTEIN"/>
    <property type="match status" value="1"/>
</dbReference>
<dbReference type="EMBL" id="CAUOFW020009836">
    <property type="protein sequence ID" value="CAK9187182.1"/>
    <property type="molecule type" value="Genomic_DNA"/>
</dbReference>
<reference evidence="1 2" key="1">
    <citation type="submission" date="2024-02" db="EMBL/GenBank/DDBJ databases">
        <authorList>
            <person name="Vignale AGUSTIN F."/>
            <person name="Sosa J E."/>
            <person name="Modenutti C."/>
        </authorList>
    </citation>
    <scope>NUCLEOTIDE SEQUENCE [LARGE SCALE GENOMIC DNA]</scope>
</reference>
<dbReference type="PANTHER" id="PTHR33103:SF19">
    <property type="entry name" value="OS09G0544700 PROTEIN"/>
    <property type="match status" value="1"/>
</dbReference>
<protein>
    <submittedName>
        <fullName evidence="1">Uncharacterized protein</fullName>
    </submittedName>
</protein>